<reference evidence="17 18" key="1">
    <citation type="submission" date="2018-05" db="EMBL/GenBank/DDBJ databases">
        <title>Complete genome sequence of Massilia oculi sp. nov. CCUG 43427T (=DSM 26321T), the type strain of M. oculi, and comparison with genome sequences of other Massilia strains.</title>
        <authorList>
            <person name="Zhu B."/>
        </authorList>
    </citation>
    <scope>NUCLEOTIDE SEQUENCE [LARGE SCALE GENOMIC DNA]</scope>
    <source>
        <strain evidence="17 18">CCUG 43427</strain>
    </source>
</reference>
<dbReference type="EC" id="2.7.13.3" evidence="4"/>
<dbReference type="InterPro" id="IPR003594">
    <property type="entry name" value="HATPase_dom"/>
</dbReference>
<dbReference type="SUPFAM" id="SSF55785">
    <property type="entry name" value="PYP-like sensor domain (PAS domain)"/>
    <property type="match status" value="2"/>
</dbReference>
<evidence type="ECO:0000256" key="12">
    <source>
        <dbReference type="ARBA" id="ARBA00023136"/>
    </source>
</evidence>
<dbReference type="CDD" id="cd17580">
    <property type="entry name" value="REC_2_DhkD-like"/>
    <property type="match status" value="1"/>
</dbReference>
<dbReference type="SMART" id="SM00448">
    <property type="entry name" value="REC"/>
    <property type="match status" value="1"/>
</dbReference>
<dbReference type="InterPro" id="IPR001610">
    <property type="entry name" value="PAC"/>
</dbReference>
<dbReference type="InterPro" id="IPR001789">
    <property type="entry name" value="Sig_transdc_resp-reg_receiver"/>
</dbReference>
<dbReference type="EMBL" id="CP029343">
    <property type="protein sequence ID" value="AWL03886.1"/>
    <property type="molecule type" value="Genomic_DNA"/>
</dbReference>
<evidence type="ECO:0000256" key="8">
    <source>
        <dbReference type="ARBA" id="ARBA00022741"/>
    </source>
</evidence>
<dbReference type="SMART" id="SM00091">
    <property type="entry name" value="PAS"/>
    <property type="match status" value="2"/>
</dbReference>
<dbReference type="Pfam" id="PF00072">
    <property type="entry name" value="Response_reg"/>
    <property type="match status" value="1"/>
</dbReference>
<dbReference type="KEGG" id="mtim:DIR46_05165"/>
<dbReference type="SUPFAM" id="SSF52172">
    <property type="entry name" value="CheY-like"/>
    <property type="match status" value="1"/>
</dbReference>
<dbReference type="InterPro" id="IPR011006">
    <property type="entry name" value="CheY-like_superfamily"/>
</dbReference>
<evidence type="ECO:0000256" key="13">
    <source>
        <dbReference type="PROSITE-ProRule" id="PRU00169"/>
    </source>
</evidence>
<evidence type="ECO:0000313" key="18">
    <source>
        <dbReference type="Proteomes" id="UP000245820"/>
    </source>
</evidence>
<feature type="domain" description="Histidine kinase" evidence="14">
    <location>
        <begin position="321"/>
        <end position="539"/>
    </location>
</feature>
<evidence type="ECO:0000313" key="17">
    <source>
        <dbReference type="EMBL" id="AWL03886.1"/>
    </source>
</evidence>
<evidence type="ECO:0000256" key="7">
    <source>
        <dbReference type="ARBA" id="ARBA00022679"/>
    </source>
</evidence>
<keyword evidence="5" id="KW-1003">Cell membrane</keyword>
<evidence type="ECO:0000256" key="4">
    <source>
        <dbReference type="ARBA" id="ARBA00012438"/>
    </source>
</evidence>
<keyword evidence="9 17" id="KW-0418">Kinase</keyword>
<evidence type="ECO:0000259" key="15">
    <source>
        <dbReference type="PROSITE" id="PS50110"/>
    </source>
</evidence>
<dbReference type="InterPro" id="IPR013656">
    <property type="entry name" value="PAS_4"/>
</dbReference>
<dbReference type="GO" id="GO:0045121">
    <property type="term" value="C:membrane raft"/>
    <property type="evidence" value="ECO:0007669"/>
    <property type="project" value="UniProtKB-SubCell"/>
</dbReference>
<accession>A0A2S2DG81</accession>
<feature type="domain" description="Response regulatory" evidence="15">
    <location>
        <begin position="562"/>
        <end position="678"/>
    </location>
</feature>
<dbReference type="RefSeq" id="WP_109344280.1">
    <property type="nucleotide sequence ID" value="NZ_CP029343.1"/>
</dbReference>
<dbReference type="GO" id="GO:0000155">
    <property type="term" value="F:phosphorelay sensor kinase activity"/>
    <property type="evidence" value="ECO:0007669"/>
    <property type="project" value="InterPro"/>
</dbReference>
<dbReference type="InterPro" id="IPR000014">
    <property type="entry name" value="PAS"/>
</dbReference>
<dbReference type="InterPro" id="IPR013655">
    <property type="entry name" value="PAS_fold_3"/>
</dbReference>
<dbReference type="Gene3D" id="3.30.450.20">
    <property type="entry name" value="PAS domain"/>
    <property type="match status" value="2"/>
</dbReference>
<dbReference type="GO" id="GO:0005886">
    <property type="term" value="C:plasma membrane"/>
    <property type="evidence" value="ECO:0007669"/>
    <property type="project" value="UniProtKB-SubCell"/>
</dbReference>
<evidence type="ECO:0000259" key="14">
    <source>
        <dbReference type="PROSITE" id="PS50109"/>
    </source>
</evidence>
<proteinExistence type="predicted"/>
<dbReference type="FunFam" id="1.10.287.130:FF:000001">
    <property type="entry name" value="Two-component sensor histidine kinase"/>
    <property type="match status" value="1"/>
</dbReference>
<evidence type="ECO:0000256" key="6">
    <source>
        <dbReference type="ARBA" id="ARBA00022553"/>
    </source>
</evidence>
<evidence type="ECO:0000256" key="11">
    <source>
        <dbReference type="ARBA" id="ARBA00023012"/>
    </source>
</evidence>
<sequence length="680" mass="74469">MVHGEQSPIPDCADTAPPIFQVGEYWTVLFIVPVPTTVFTMHSSSFYEAVFNGSSVGTCLLSASDDPVILAVNDAFLRGNSRKREDLVGKKLFDVFPEDPSDPFDTGTAALRTALAKVVETGLSQVMTVQRYPIEVAQADGQIIFEERYWRATSTPILDVENNVVCIEHTAADVTDQVYAEIAKRNSEDRLSAFISATSDVIYRMSPDWKFMDSLDGRGFLKTTTQWAEWPMEQYVHPDDLERARSAIETAIREKSVFELEHRVLRVDGSCGWTYSRAAPRLDDNGEIFEWIGAASDITQRKLTEESLKQGERRKDEFLAMLAHELRNPLAPISSAAELLRLAPLDRPRVQQTSEIILRQIKHMASLVDDLMDVSRVSRGLVKLELAPLDVRQVVGEAVEQLTPIMQVKRHHLQFHLAPGTTLVSGDRKRLVQVVANLLNNAAKYTPSGGEIKVEAEARGTQVVVSVTDNGIGMQPDLVARVFDLFSQAEVTSDRTSGGLGLGLALVKNLVELHGGTVTAESQGLGYGSKFTVCLPHLEEAAGIAPAGGADQPHPSHNQKLRLLLVDDNVDGALTLAMLLEASGHTVTVEHHPRSALERAAAGVFDACLLDIGLPEVDGYELAKRLREHSGTAASVLIAVTGYGQEQDRQQSLEAGFAHHLVKPLDAAELFSIFAHIAPR</sequence>
<dbReference type="SUPFAM" id="SSF55874">
    <property type="entry name" value="ATPase domain of HSP90 chaperone/DNA topoisomerase II/histidine kinase"/>
    <property type="match status" value="1"/>
</dbReference>
<evidence type="ECO:0000256" key="2">
    <source>
        <dbReference type="ARBA" id="ARBA00004236"/>
    </source>
</evidence>
<dbReference type="GO" id="GO:0005524">
    <property type="term" value="F:ATP binding"/>
    <property type="evidence" value="ECO:0007669"/>
    <property type="project" value="UniProtKB-KW"/>
</dbReference>
<keyword evidence="12" id="KW-0472">Membrane</keyword>
<evidence type="ECO:0000256" key="10">
    <source>
        <dbReference type="ARBA" id="ARBA00022840"/>
    </source>
</evidence>
<dbReference type="InterPro" id="IPR000700">
    <property type="entry name" value="PAS-assoc_C"/>
</dbReference>
<keyword evidence="18" id="KW-1185">Reference proteome</keyword>
<dbReference type="PROSITE" id="PS50110">
    <property type="entry name" value="RESPONSE_REGULATORY"/>
    <property type="match status" value="1"/>
</dbReference>
<dbReference type="SMART" id="SM00388">
    <property type="entry name" value="HisKA"/>
    <property type="match status" value="1"/>
</dbReference>
<dbReference type="PROSITE" id="PS50109">
    <property type="entry name" value="HIS_KIN"/>
    <property type="match status" value="1"/>
</dbReference>
<dbReference type="InterPro" id="IPR036890">
    <property type="entry name" value="HATPase_C_sf"/>
</dbReference>
<name>A0A2S2DG81_9BURK</name>
<dbReference type="CDD" id="cd00075">
    <property type="entry name" value="HATPase"/>
    <property type="match status" value="1"/>
</dbReference>
<dbReference type="Proteomes" id="UP000245820">
    <property type="component" value="Chromosome"/>
</dbReference>
<gene>
    <name evidence="17" type="ORF">DIR46_05165</name>
</gene>
<dbReference type="Gene3D" id="3.30.565.10">
    <property type="entry name" value="Histidine kinase-like ATPase, C-terminal domain"/>
    <property type="match status" value="1"/>
</dbReference>
<dbReference type="SMART" id="SM00387">
    <property type="entry name" value="HATPase_c"/>
    <property type="match status" value="1"/>
</dbReference>
<dbReference type="SUPFAM" id="SSF47384">
    <property type="entry name" value="Homodimeric domain of signal transducing histidine kinase"/>
    <property type="match status" value="1"/>
</dbReference>
<comment type="catalytic activity">
    <reaction evidence="1">
        <text>ATP + protein L-histidine = ADP + protein N-phospho-L-histidine.</text>
        <dbReference type="EC" id="2.7.13.3"/>
    </reaction>
</comment>
<dbReference type="InterPro" id="IPR005467">
    <property type="entry name" value="His_kinase_dom"/>
</dbReference>
<keyword evidence="6 13" id="KW-0597">Phosphoprotein</keyword>
<dbReference type="Gene3D" id="1.10.287.130">
    <property type="match status" value="1"/>
</dbReference>
<dbReference type="AlphaFoldDB" id="A0A2S2DG81"/>
<dbReference type="Pfam" id="PF08448">
    <property type="entry name" value="PAS_4"/>
    <property type="match status" value="1"/>
</dbReference>
<evidence type="ECO:0000256" key="1">
    <source>
        <dbReference type="ARBA" id="ARBA00000085"/>
    </source>
</evidence>
<keyword evidence="7" id="KW-0808">Transferase</keyword>
<dbReference type="CDD" id="cd00082">
    <property type="entry name" value="HisKA"/>
    <property type="match status" value="1"/>
</dbReference>
<dbReference type="InterPro" id="IPR003661">
    <property type="entry name" value="HisK_dim/P_dom"/>
</dbReference>
<keyword evidence="8" id="KW-0547">Nucleotide-binding</keyword>
<comment type="subcellular location">
    <subcellularLocation>
        <location evidence="2">Cell membrane</location>
    </subcellularLocation>
    <subcellularLocation>
        <location evidence="3">Membrane raft</location>
        <topology evidence="3">Multi-pass membrane protein</topology>
    </subcellularLocation>
</comment>
<feature type="domain" description="PAC" evidence="16">
    <location>
        <begin position="258"/>
        <end position="310"/>
    </location>
</feature>
<keyword evidence="10" id="KW-0067">ATP-binding</keyword>
<dbReference type="Pfam" id="PF02518">
    <property type="entry name" value="HATPase_c"/>
    <property type="match status" value="1"/>
</dbReference>
<evidence type="ECO:0000256" key="9">
    <source>
        <dbReference type="ARBA" id="ARBA00022777"/>
    </source>
</evidence>
<dbReference type="SMART" id="SM00086">
    <property type="entry name" value="PAC"/>
    <property type="match status" value="1"/>
</dbReference>
<feature type="modified residue" description="4-aspartylphosphate" evidence="13">
    <location>
        <position position="611"/>
    </location>
</feature>
<dbReference type="PANTHER" id="PTHR43547:SF2">
    <property type="entry name" value="HYBRID SIGNAL TRANSDUCTION HISTIDINE KINASE C"/>
    <property type="match status" value="1"/>
</dbReference>
<dbReference type="PROSITE" id="PS50113">
    <property type="entry name" value="PAC"/>
    <property type="match status" value="1"/>
</dbReference>
<dbReference type="InterPro" id="IPR036097">
    <property type="entry name" value="HisK_dim/P_sf"/>
</dbReference>
<dbReference type="Gene3D" id="3.40.50.2300">
    <property type="match status" value="1"/>
</dbReference>
<evidence type="ECO:0000256" key="5">
    <source>
        <dbReference type="ARBA" id="ARBA00022475"/>
    </source>
</evidence>
<dbReference type="FunFam" id="3.30.565.10:FF:000023">
    <property type="entry name" value="PAS domain-containing sensor histidine kinase"/>
    <property type="match status" value="1"/>
</dbReference>
<dbReference type="InterPro" id="IPR004358">
    <property type="entry name" value="Sig_transdc_His_kin-like_C"/>
</dbReference>
<dbReference type="Pfam" id="PF08447">
    <property type="entry name" value="PAS_3"/>
    <property type="match status" value="1"/>
</dbReference>
<dbReference type="OrthoDB" id="9808408at2"/>
<protein>
    <recommendedName>
        <fullName evidence="4">histidine kinase</fullName>
        <ecNumber evidence="4">2.7.13.3</ecNumber>
    </recommendedName>
</protein>
<dbReference type="InterPro" id="IPR035965">
    <property type="entry name" value="PAS-like_dom_sf"/>
</dbReference>
<evidence type="ECO:0000256" key="3">
    <source>
        <dbReference type="ARBA" id="ARBA00004314"/>
    </source>
</evidence>
<keyword evidence="11" id="KW-0902">Two-component regulatory system</keyword>
<dbReference type="Pfam" id="PF00512">
    <property type="entry name" value="HisKA"/>
    <property type="match status" value="1"/>
</dbReference>
<dbReference type="CDD" id="cd00130">
    <property type="entry name" value="PAS"/>
    <property type="match status" value="1"/>
</dbReference>
<dbReference type="PRINTS" id="PR00344">
    <property type="entry name" value="BCTRLSENSOR"/>
</dbReference>
<evidence type="ECO:0000259" key="16">
    <source>
        <dbReference type="PROSITE" id="PS50113"/>
    </source>
</evidence>
<organism evidence="17 18">
    <name type="scientific">Massilia oculi</name>
    <dbReference type="NCBI Taxonomy" id="945844"/>
    <lineage>
        <taxon>Bacteria</taxon>
        <taxon>Pseudomonadati</taxon>
        <taxon>Pseudomonadota</taxon>
        <taxon>Betaproteobacteria</taxon>
        <taxon>Burkholderiales</taxon>
        <taxon>Oxalobacteraceae</taxon>
        <taxon>Telluria group</taxon>
        <taxon>Massilia</taxon>
    </lineage>
</organism>
<dbReference type="NCBIfam" id="TIGR00229">
    <property type="entry name" value="sensory_box"/>
    <property type="match status" value="1"/>
</dbReference>
<dbReference type="PANTHER" id="PTHR43547">
    <property type="entry name" value="TWO-COMPONENT HISTIDINE KINASE"/>
    <property type="match status" value="1"/>
</dbReference>